<sequence>MKSNRTVARLRKIGVISLFLINLISTSGMREVKASDEEDLEEGYTVCRCHTSTHTCEQGNIISFRRRCICGTFHC</sequence>
<dbReference type="AlphaFoldDB" id="A0A1I2FW50"/>
<dbReference type="EMBL" id="FONY01000015">
    <property type="protein sequence ID" value="SFF09624.1"/>
    <property type="molecule type" value="Genomic_DNA"/>
</dbReference>
<organism evidence="1 2">
    <name type="scientific">Thermoflexibacter ruber</name>
    <dbReference type="NCBI Taxonomy" id="1003"/>
    <lineage>
        <taxon>Bacteria</taxon>
        <taxon>Pseudomonadati</taxon>
        <taxon>Bacteroidota</taxon>
        <taxon>Cytophagia</taxon>
        <taxon>Cytophagales</taxon>
        <taxon>Thermoflexibacteraceae</taxon>
        <taxon>Thermoflexibacter</taxon>
    </lineage>
</organism>
<dbReference type="STRING" id="1003.SAMN04488541_1015110"/>
<dbReference type="Proteomes" id="UP000199513">
    <property type="component" value="Unassembled WGS sequence"/>
</dbReference>
<dbReference type="RefSeq" id="WP_143090881.1">
    <property type="nucleotide sequence ID" value="NZ_FONY01000015.1"/>
</dbReference>
<reference evidence="1 2" key="1">
    <citation type="submission" date="2016-10" db="EMBL/GenBank/DDBJ databases">
        <authorList>
            <person name="de Groot N.N."/>
        </authorList>
    </citation>
    <scope>NUCLEOTIDE SEQUENCE [LARGE SCALE GENOMIC DNA]</scope>
    <source>
        <strain>GEY</strain>
        <strain evidence="2">DSM 9560</strain>
    </source>
</reference>
<evidence type="ECO:0000313" key="2">
    <source>
        <dbReference type="Proteomes" id="UP000199513"/>
    </source>
</evidence>
<gene>
    <name evidence="1" type="ORF">SAMN04488541_1015110</name>
</gene>
<accession>A0A1I2FW50</accession>
<proteinExistence type="predicted"/>
<evidence type="ECO:0000313" key="1">
    <source>
        <dbReference type="EMBL" id="SFF09624.1"/>
    </source>
</evidence>
<protein>
    <submittedName>
        <fullName evidence="1">Uncharacterized protein</fullName>
    </submittedName>
</protein>
<name>A0A1I2FW50_9BACT</name>
<keyword evidence="2" id="KW-1185">Reference proteome</keyword>